<feature type="compositionally biased region" description="Polar residues" evidence="7">
    <location>
        <begin position="258"/>
        <end position="267"/>
    </location>
</feature>
<feature type="compositionally biased region" description="Polar residues" evidence="7">
    <location>
        <begin position="323"/>
        <end position="351"/>
    </location>
</feature>
<proteinExistence type="predicted"/>
<evidence type="ECO:0000256" key="2">
    <source>
        <dbReference type="ARBA" id="ARBA00022723"/>
    </source>
</evidence>
<feature type="compositionally biased region" description="Basic and acidic residues" evidence="7">
    <location>
        <begin position="358"/>
        <end position="373"/>
    </location>
</feature>
<sequence>MGFCRRCGDIVTGERCKCGGTAVAPVVSWKESMNANSVQDRWSKTYVSRDPSPTRTSPTKRFPQPLNSSSSTNGAPLSNRVSAHIANTTSRLTNRPPSPLKNSVVAPEVGILPSLTSHPTGSLAKVYGSVLQSAETLNSHACSSCHTVFQPDSTLYPGQADSDEPQFLCRNCFVETCSKGPCPTCSRPVLPLKSEGPFIDGGDGHFYHKACYKCVGCGKNIGASPMVDLLGRPSCASCFDTCLQRDRTPKSTPKKIRASTSTSNSPNVGGYGSPSRESKGGRESSPAVVEELEQRLGISKSRESSPELEELSHRLSMIGRDSMNGSPRLSRYSGMSSAGNSPALRSSNGSPSPKRLSQRLDRSVGPEGREHASRPSSGLANRSRPTTPSPAPTEEQIEEMKRRFMKSTSSPQTESPSLPPPTRRRLRSTRSSGSLSQLPTFPSSPPDTPDLTSDFSDTTTQSLSDPDSPPRNSLPNDDISPFKYYSALGSRYSRSNMLINDTDDVIIEETNSQLTTPTRTPNKKTDDAGKSTQSKPKITPTPEKRSQPLRVQPELSSCAKCRKVLFSVREGGQYVTVPDGEGGSLRSYHKKCFTCVICDNAFQESKEGQAMFVKSEKGPCHLQCAPPSKISVKTIHPNDPLPPIRPRTSSTTTPSLTASTSSNTNAAYVSSSRYNRPPSTAPISSSIPRFGSSSACPGCGKSVSPMERGVVPGPQGTRWHQTCLVCGGKRPPSTLFYKPREEKKNEPGCGKKLDSAAKADGEGNVYCRECWLMIRDTPQTSSPVRSSPLLPNYTGGKIAPQNTGTTIARQFTGLGGDPLVRQITGGGLCPTRSISPTKQLGMVAPGTIRPRPKSVIGMRHAKSVDEGRGMFLVRQMTGNGGN</sequence>
<feature type="compositionally biased region" description="Low complexity" evidence="7">
    <location>
        <begin position="648"/>
        <end position="690"/>
    </location>
</feature>
<keyword evidence="4 6" id="KW-0862">Zinc</keyword>
<feature type="region of interest" description="Disordered" evidence="7">
    <location>
        <begin position="247"/>
        <end position="479"/>
    </location>
</feature>
<comment type="caution">
    <text evidence="9">The sequence shown here is derived from an EMBL/GenBank/DDBJ whole genome shotgun (WGS) entry which is preliminary data.</text>
</comment>
<feature type="region of interest" description="Disordered" evidence="7">
    <location>
        <begin position="631"/>
        <end position="690"/>
    </location>
</feature>
<dbReference type="Proteomes" id="UP000559256">
    <property type="component" value="Unassembled WGS sequence"/>
</dbReference>
<name>A0A8H5H150_9AGAR</name>
<feature type="compositionally biased region" description="Low complexity" evidence="7">
    <location>
        <begin position="449"/>
        <end position="465"/>
    </location>
</feature>
<evidence type="ECO:0000256" key="1">
    <source>
        <dbReference type="ARBA" id="ARBA00004123"/>
    </source>
</evidence>
<keyword evidence="3" id="KW-0677">Repeat</keyword>
<dbReference type="PANTHER" id="PTHR24215:SF35">
    <property type="entry name" value="MUSCLE LIM PROTEIN MLP84B"/>
    <property type="match status" value="1"/>
</dbReference>
<dbReference type="AlphaFoldDB" id="A0A8H5H150"/>
<evidence type="ECO:0000259" key="8">
    <source>
        <dbReference type="PROSITE" id="PS50023"/>
    </source>
</evidence>
<dbReference type="GO" id="GO:0005634">
    <property type="term" value="C:nucleus"/>
    <property type="evidence" value="ECO:0007669"/>
    <property type="project" value="UniProtKB-SubCell"/>
</dbReference>
<dbReference type="CDD" id="cd08368">
    <property type="entry name" value="LIM"/>
    <property type="match status" value="2"/>
</dbReference>
<feature type="compositionally biased region" description="Polar residues" evidence="7">
    <location>
        <begin position="51"/>
        <end position="78"/>
    </location>
</feature>
<keyword evidence="10" id="KW-1185">Reference proteome</keyword>
<dbReference type="PROSITE" id="PS00478">
    <property type="entry name" value="LIM_DOMAIN_1"/>
    <property type="match status" value="1"/>
</dbReference>
<feature type="region of interest" description="Disordered" evidence="7">
    <location>
        <begin position="510"/>
        <end position="551"/>
    </location>
</feature>
<feature type="region of interest" description="Disordered" evidence="7">
    <location>
        <begin position="41"/>
        <end position="78"/>
    </location>
</feature>
<keyword evidence="2 6" id="KW-0479">Metal-binding</keyword>
<dbReference type="GO" id="GO:0030695">
    <property type="term" value="F:GTPase regulator activity"/>
    <property type="evidence" value="ECO:0007669"/>
    <property type="project" value="UniProtKB-ARBA"/>
</dbReference>
<dbReference type="OrthoDB" id="1112565at2759"/>
<dbReference type="SMART" id="SM00132">
    <property type="entry name" value="LIM"/>
    <property type="match status" value="3"/>
</dbReference>
<keyword evidence="6" id="KW-0440">LIM domain</keyword>
<evidence type="ECO:0000256" key="5">
    <source>
        <dbReference type="ARBA" id="ARBA00023242"/>
    </source>
</evidence>
<dbReference type="GO" id="GO:0030036">
    <property type="term" value="P:actin cytoskeleton organization"/>
    <property type="evidence" value="ECO:0007669"/>
    <property type="project" value="TreeGrafter"/>
</dbReference>
<evidence type="ECO:0000313" key="10">
    <source>
        <dbReference type="Proteomes" id="UP000559256"/>
    </source>
</evidence>
<feature type="region of interest" description="Disordered" evidence="7">
    <location>
        <begin position="781"/>
        <end position="801"/>
    </location>
</feature>
<feature type="domain" description="LIM zinc-binding" evidence="8">
    <location>
        <begin position="180"/>
        <end position="245"/>
    </location>
</feature>
<dbReference type="EMBL" id="JAACJM010000001">
    <property type="protein sequence ID" value="KAF5374786.1"/>
    <property type="molecule type" value="Genomic_DNA"/>
</dbReference>
<keyword evidence="5" id="KW-0539">Nucleus</keyword>
<evidence type="ECO:0000313" key="9">
    <source>
        <dbReference type="EMBL" id="KAF5374786.1"/>
    </source>
</evidence>
<feature type="domain" description="LIM zinc-binding" evidence="8">
    <location>
        <begin position="556"/>
        <end position="631"/>
    </location>
</feature>
<feature type="compositionally biased region" description="Low complexity" evidence="7">
    <location>
        <begin position="429"/>
        <end position="441"/>
    </location>
</feature>
<dbReference type="PANTHER" id="PTHR24215">
    <property type="entry name" value="RHO-GTPASE-ACTIVATING PROTEIN LRG1"/>
    <property type="match status" value="1"/>
</dbReference>
<protein>
    <recommendedName>
        <fullName evidence="8">LIM zinc-binding domain-containing protein</fullName>
    </recommendedName>
</protein>
<dbReference type="GO" id="GO:0046872">
    <property type="term" value="F:metal ion binding"/>
    <property type="evidence" value="ECO:0007669"/>
    <property type="project" value="UniProtKB-KW"/>
</dbReference>
<accession>A0A8H5H150</accession>
<reference evidence="9 10" key="1">
    <citation type="journal article" date="2020" name="ISME J.">
        <title>Uncovering the hidden diversity of litter-decomposition mechanisms in mushroom-forming fungi.</title>
        <authorList>
            <person name="Floudas D."/>
            <person name="Bentzer J."/>
            <person name="Ahren D."/>
            <person name="Johansson T."/>
            <person name="Persson P."/>
            <person name="Tunlid A."/>
        </authorList>
    </citation>
    <scope>NUCLEOTIDE SEQUENCE [LARGE SCALE GENOMIC DNA]</scope>
    <source>
        <strain evidence="9 10">CBS 291.85</strain>
    </source>
</reference>
<evidence type="ECO:0000256" key="6">
    <source>
        <dbReference type="PROSITE-ProRule" id="PRU00125"/>
    </source>
</evidence>
<comment type="subcellular location">
    <subcellularLocation>
        <location evidence="1">Nucleus</location>
    </subcellularLocation>
</comment>
<dbReference type="InterPro" id="IPR001781">
    <property type="entry name" value="Znf_LIM"/>
</dbReference>
<feature type="compositionally biased region" description="Basic and acidic residues" evidence="7">
    <location>
        <begin position="300"/>
        <end position="313"/>
    </location>
</feature>
<gene>
    <name evidence="9" type="ORF">D9758_000145</name>
</gene>
<dbReference type="PROSITE" id="PS50023">
    <property type="entry name" value="LIM_DOMAIN_2"/>
    <property type="match status" value="2"/>
</dbReference>
<evidence type="ECO:0000256" key="4">
    <source>
        <dbReference type="ARBA" id="ARBA00022833"/>
    </source>
</evidence>
<dbReference type="GO" id="GO:0005737">
    <property type="term" value="C:cytoplasm"/>
    <property type="evidence" value="ECO:0007669"/>
    <property type="project" value="TreeGrafter"/>
</dbReference>
<evidence type="ECO:0000256" key="7">
    <source>
        <dbReference type="SAM" id="MobiDB-lite"/>
    </source>
</evidence>
<dbReference type="Gene3D" id="2.10.110.10">
    <property type="entry name" value="Cysteine Rich Protein"/>
    <property type="match status" value="3"/>
</dbReference>
<evidence type="ECO:0000256" key="3">
    <source>
        <dbReference type="ARBA" id="ARBA00022737"/>
    </source>
</evidence>
<organism evidence="9 10">
    <name type="scientific">Tetrapyrgos nigripes</name>
    <dbReference type="NCBI Taxonomy" id="182062"/>
    <lineage>
        <taxon>Eukaryota</taxon>
        <taxon>Fungi</taxon>
        <taxon>Dikarya</taxon>
        <taxon>Basidiomycota</taxon>
        <taxon>Agaricomycotina</taxon>
        <taxon>Agaricomycetes</taxon>
        <taxon>Agaricomycetidae</taxon>
        <taxon>Agaricales</taxon>
        <taxon>Marasmiineae</taxon>
        <taxon>Marasmiaceae</taxon>
        <taxon>Tetrapyrgos</taxon>
    </lineage>
</organism>
<feature type="compositionally biased region" description="Polar residues" evidence="7">
    <location>
        <begin position="510"/>
        <end position="520"/>
    </location>
</feature>